<comment type="caution">
    <text evidence="3">The sequence shown here is derived from an EMBL/GenBank/DDBJ whole genome shotgun (WGS) entry which is preliminary data.</text>
</comment>
<dbReference type="EMBL" id="JAGETQ010000046">
    <property type="protein sequence ID" value="MBO1916209.1"/>
    <property type="molecule type" value="Genomic_DNA"/>
</dbReference>
<feature type="transmembrane region" description="Helical" evidence="2">
    <location>
        <begin position="114"/>
        <end position="133"/>
    </location>
</feature>
<keyword evidence="2" id="KW-0812">Transmembrane</keyword>
<evidence type="ECO:0000313" key="4">
    <source>
        <dbReference type="Proteomes" id="UP000664477"/>
    </source>
</evidence>
<evidence type="ECO:0000313" key="3">
    <source>
        <dbReference type="EMBL" id="MBO1916209.1"/>
    </source>
</evidence>
<dbReference type="GO" id="GO:0004062">
    <property type="term" value="F:aryl sulfotransferase activity"/>
    <property type="evidence" value="ECO:0007669"/>
    <property type="project" value="InterPro"/>
</dbReference>
<dbReference type="Proteomes" id="UP000664477">
    <property type="component" value="Unassembled WGS sequence"/>
</dbReference>
<protein>
    <submittedName>
        <fullName evidence="3">Aryl-sulfate sulfotransferase</fullName>
    </submittedName>
</protein>
<dbReference type="Pfam" id="PF05935">
    <property type="entry name" value="Arylsulfotrans"/>
    <property type="match status" value="1"/>
</dbReference>
<evidence type="ECO:0000256" key="2">
    <source>
        <dbReference type="SAM" id="Phobius"/>
    </source>
</evidence>
<dbReference type="AlphaFoldDB" id="A0A939SJA5"/>
<name>A0A939SJA5_PRORE</name>
<dbReference type="InterPro" id="IPR010262">
    <property type="entry name" value="Arylsulfotransferase_bact"/>
</dbReference>
<accession>A0A939SJA5</accession>
<proteinExistence type="predicted"/>
<evidence type="ECO:0000256" key="1">
    <source>
        <dbReference type="SAM" id="MobiDB-lite"/>
    </source>
</evidence>
<feature type="compositionally biased region" description="Basic and acidic residues" evidence="1">
    <location>
        <begin position="1"/>
        <end position="10"/>
    </location>
</feature>
<feature type="region of interest" description="Disordered" evidence="1">
    <location>
        <begin position="1"/>
        <end position="20"/>
    </location>
</feature>
<reference evidence="3" key="1">
    <citation type="submission" date="2021-03" db="EMBL/GenBank/DDBJ databases">
        <title>Molecular epidemiology and mechanisms of colistin and carbapenem resistance in Enterobacteriaceae from clinical isolates, the environment and porcine samples in Pretoria, South Africa.</title>
        <authorList>
            <person name="Bogoshi D."/>
            <person name="Mbelle N.M."/>
            <person name="Naidoo V."/>
            <person name="Osei Sekyere J."/>
        </authorList>
    </citation>
    <scope>NUCLEOTIDE SEQUENCE</scope>
    <source>
        <strain evidence="3">C052</strain>
    </source>
</reference>
<sequence>MARQHHDFQRDGNPVGYYSPTLTSQTHSGNTLILCHKNIYKPEISDKWLLDDIFIEVDWQGNIIWQWAFSDHFSELNFSEEARNVLYRDPNMRNAGGGMGDYLHINTMSRIGQIYIMIMETNVFILITLFGILEANIIGITSRKLEK</sequence>
<organism evidence="3 4">
    <name type="scientific">Providencia rettgeri</name>
    <dbReference type="NCBI Taxonomy" id="587"/>
    <lineage>
        <taxon>Bacteria</taxon>
        <taxon>Pseudomonadati</taxon>
        <taxon>Pseudomonadota</taxon>
        <taxon>Gammaproteobacteria</taxon>
        <taxon>Enterobacterales</taxon>
        <taxon>Morganellaceae</taxon>
        <taxon>Providencia</taxon>
    </lineage>
</organism>
<keyword evidence="2" id="KW-0472">Membrane</keyword>
<gene>
    <name evidence="3" type="ORF">J4727_10190</name>
</gene>
<keyword evidence="2" id="KW-1133">Transmembrane helix</keyword>